<dbReference type="EMBL" id="FO818637">
    <property type="protein sequence ID" value="CDM88615.1"/>
    <property type="molecule type" value="Genomic_DNA"/>
</dbReference>
<evidence type="ECO:0000313" key="2">
    <source>
        <dbReference type="EMBL" id="CDM88615.1"/>
    </source>
</evidence>
<keyword evidence="1" id="KW-0812">Transmembrane</keyword>
<gene>
    <name evidence="2" type="ORF">XBW1_1258</name>
</gene>
<evidence type="ECO:0000313" key="3">
    <source>
        <dbReference type="Proteomes" id="UP000032930"/>
    </source>
</evidence>
<feature type="transmembrane region" description="Helical" evidence="1">
    <location>
        <begin position="81"/>
        <end position="100"/>
    </location>
</feature>
<proteinExistence type="predicted"/>
<sequence>MAERLKKGTGIFLLIIAVILLTVLTGWVGMTDPDKMAALTDWVAKTKSLWLVWRGGLYVALSWSGWKIWQVAKRKPEYRGPLRRIMVTSLLFILLCEYALSGNIEGVA</sequence>
<dbReference type="AlphaFoldDB" id="A0A0B6X4W0"/>
<dbReference type="RefSeq" id="WP_046336240.1">
    <property type="nucleotide sequence ID" value="NZ_CAWMEF010000001.1"/>
</dbReference>
<evidence type="ECO:0000256" key="1">
    <source>
        <dbReference type="SAM" id="Phobius"/>
    </source>
</evidence>
<feature type="transmembrane region" description="Helical" evidence="1">
    <location>
        <begin position="12"/>
        <end position="30"/>
    </location>
</feature>
<dbReference type="KEGG" id="xbv:XBW1_1258"/>
<organism evidence="2 3">
    <name type="scientific">Xenorhabdus bovienii</name>
    <name type="common">Xenorhabdus nematophila subsp. bovienii</name>
    <dbReference type="NCBI Taxonomy" id="40576"/>
    <lineage>
        <taxon>Bacteria</taxon>
        <taxon>Pseudomonadati</taxon>
        <taxon>Pseudomonadota</taxon>
        <taxon>Gammaproteobacteria</taxon>
        <taxon>Enterobacterales</taxon>
        <taxon>Morganellaceae</taxon>
        <taxon>Xenorhabdus</taxon>
    </lineage>
</organism>
<accession>A0A0B6X4W0</accession>
<keyword evidence="1" id="KW-0472">Membrane</keyword>
<name>A0A0B6X4W0_XENBV</name>
<feature type="transmembrane region" description="Helical" evidence="1">
    <location>
        <begin position="50"/>
        <end position="69"/>
    </location>
</feature>
<reference evidence="2 3" key="1">
    <citation type="submission" date="2014-02" db="EMBL/GenBank/DDBJ databases">
        <authorList>
            <person name="Genoscope - CEA"/>
        </authorList>
    </citation>
    <scope>NUCLEOTIDE SEQUENCE [LARGE SCALE GENOMIC DNA]</scope>
    <source>
        <strain evidence="2 3">CS03</strain>
    </source>
</reference>
<dbReference type="Proteomes" id="UP000032930">
    <property type="component" value="Chromosome"/>
</dbReference>
<keyword evidence="1" id="KW-1133">Transmembrane helix</keyword>
<protein>
    <submittedName>
        <fullName evidence="2">Putative exported protein</fullName>
    </submittedName>
</protein>